<dbReference type="Pfam" id="PF14223">
    <property type="entry name" value="Retrotran_gag_2"/>
    <property type="match status" value="1"/>
</dbReference>
<evidence type="ECO:0000313" key="2">
    <source>
        <dbReference type="Proteomes" id="UP000257109"/>
    </source>
</evidence>
<name>A0A371F7Q6_MUCPR</name>
<reference evidence="1" key="1">
    <citation type="submission" date="2018-05" db="EMBL/GenBank/DDBJ databases">
        <title>Draft genome of Mucuna pruriens seed.</title>
        <authorList>
            <person name="Nnadi N.E."/>
            <person name="Vos R."/>
            <person name="Hasami M.H."/>
            <person name="Devisetty U.K."/>
            <person name="Aguiy J.C."/>
        </authorList>
    </citation>
    <scope>NUCLEOTIDE SEQUENCE [LARGE SCALE GENOMIC DNA]</scope>
    <source>
        <strain evidence="1">JCA_2017</strain>
    </source>
</reference>
<dbReference type="EMBL" id="QJKJ01010213">
    <property type="protein sequence ID" value="RDX74324.1"/>
    <property type="molecule type" value="Genomic_DNA"/>
</dbReference>
<proteinExistence type="predicted"/>
<sequence>HSFTPKILGHCRRRIHCSSNISTLTRAQKELKKNKAIFILQQAAADTIFPRLMGATSAKEAWSTLHEKFQESIKFELIKMKKFETVKDHYSKIKEIVS</sequence>
<evidence type="ECO:0008006" key="3">
    <source>
        <dbReference type="Google" id="ProtNLM"/>
    </source>
</evidence>
<dbReference type="OrthoDB" id="1933277at2759"/>
<feature type="non-terminal residue" evidence="1">
    <location>
        <position position="1"/>
    </location>
</feature>
<organism evidence="1 2">
    <name type="scientific">Mucuna pruriens</name>
    <name type="common">Velvet bean</name>
    <name type="synonym">Dolichos pruriens</name>
    <dbReference type="NCBI Taxonomy" id="157652"/>
    <lineage>
        <taxon>Eukaryota</taxon>
        <taxon>Viridiplantae</taxon>
        <taxon>Streptophyta</taxon>
        <taxon>Embryophyta</taxon>
        <taxon>Tracheophyta</taxon>
        <taxon>Spermatophyta</taxon>
        <taxon>Magnoliopsida</taxon>
        <taxon>eudicotyledons</taxon>
        <taxon>Gunneridae</taxon>
        <taxon>Pentapetalae</taxon>
        <taxon>rosids</taxon>
        <taxon>fabids</taxon>
        <taxon>Fabales</taxon>
        <taxon>Fabaceae</taxon>
        <taxon>Papilionoideae</taxon>
        <taxon>50 kb inversion clade</taxon>
        <taxon>NPAAA clade</taxon>
        <taxon>indigoferoid/millettioid clade</taxon>
        <taxon>Phaseoleae</taxon>
        <taxon>Mucuna</taxon>
    </lineage>
</organism>
<comment type="caution">
    <text evidence="1">The sequence shown here is derived from an EMBL/GenBank/DDBJ whole genome shotgun (WGS) entry which is preliminary data.</text>
</comment>
<dbReference type="Proteomes" id="UP000257109">
    <property type="component" value="Unassembled WGS sequence"/>
</dbReference>
<evidence type="ECO:0000313" key="1">
    <source>
        <dbReference type="EMBL" id="RDX74324.1"/>
    </source>
</evidence>
<keyword evidence="2" id="KW-1185">Reference proteome</keyword>
<accession>A0A371F7Q6</accession>
<gene>
    <name evidence="1" type="ORF">CR513_45948</name>
</gene>
<dbReference type="AlphaFoldDB" id="A0A371F7Q6"/>
<feature type="non-terminal residue" evidence="1">
    <location>
        <position position="98"/>
    </location>
</feature>
<protein>
    <recommendedName>
        <fullName evidence="3">UBN2 domain-containing protein</fullName>
    </recommendedName>
</protein>